<name>A0ABD6VW36_9GAMM</name>
<gene>
    <name evidence="1" type="ORF">BV926_02645</name>
</gene>
<evidence type="ECO:0000313" key="2">
    <source>
        <dbReference type="Proteomes" id="UP000237274"/>
    </source>
</evidence>
<dbReference type="Proteomes" id="UP000237274">
    <property type="component" value="Unassembled WGS sequence"/>
</dbReference>
<comment type="caution">
    <text evidence="1">The sequence shown here is derived from an EMBL/GenBank/DDBJ whole genome shotgun (WGS) entry which is preliminary data.</text>
</comment>
<evidence type="ECO:0000313" key="1">
    <source>
        <dbReference type="EMBL" id="POE29226.1"/>
    </source>
</evidence>
<protein>
    <submittedName>
        <fullName evidence="1">Uncharacterized protein</fullName>
    </submittedName>
</protein>
<dbReference type="EMBL" id="MTAO01000001">
    <property type="protein sequence ID" value="POE29226.1"/>
    <property type="molecule type" value="Genomic_DNA"/>
</dbReference>
<accession>A0ABD6VW36</accession>
<dbReference type="AlphaFoldDB" id="A0ABD6VW36"/>
<reference evidence="1 2" key="1">
    <citation type="submission" date="2017-01" db="EMBL/GenBank/DDBJ databases">
        <title>Comparative Genomics of 38 Pectobacterium strains comprising three species revealed the characteristics of Pectobacterium carotovorum.</title>
        <authorList>
            <person name="Xie H."/>
            <person name="Ma Y."/>
            <person name="Li X."/>
        </authorList>
    </citation>
    <scope>NUCLEOTIDE SEQUENCE [LARGE SCALE GENOMIC DNA]</scope>
    <source>
        <strain evidence="1 2">Q142</strain>
    </source>
</reference>
<sequence length="219" mass="25304">MLMKNALEVFQDLTIESSIKINSLRDKLTAQAHGEWGHDIERENEISDAALVDEDVIVFNRAAFDDIDESCLILWQYGNQYKVTNIVPRNSGELGIRKYNIILNDFFNEIVIPMHKEGFLNFNISAQLKTIDSWLDESAADALMKFSRLANKSTKASHPLDQKRWLDFLIKAHRSAIKPDASELMRWLCEICEWPDETASDLAIEYEFSLSLLNEYDKR</sequence>
<organism evidence="1 2">
    <name type="scientific">Pectobacterium odoriferum</name>
    <dbReference type="NCBI Taxonomy" id="78398"/>
    <lineage>
        <taxon>Bacteria</taxon>
        <taxon>Pseudomonadati</taxon>
        <taxon>Pseudomonadota</taxon>
        <taxon>Gammaproteobacteria</taxon>
        <taxon>Enterobacterales</taxon>
        <taxon>Pectobacteriaceae</taxon>
        <taxon>Pectobacterium</taxon>
    </lineage>
</organism>
<proteinExistence type="predicted"/>